<dbReference type="Proteomes" id="UP001303902">
    <property type="component" value="Chromosome"/>
</dbReference>
<organism evidence="2 3">
    <name type="scientific">Sporosarcina oncorhynchi</name>
    <dbReference type="NCBI Taxonomy" id="3056444"/>
    <lineage>
        <taxon>Bacteria</taxon>
        <taxon>Bacillati</taxon>
        <taxon>Bacillota</taxon>
        <taxon>Bacilli</taxon>
        <taxon>Bacillales</taxon>
        <taxon>Caryophanaceae</taxon>
        <taxon>Sporosarcina</taxon>
    </lineage>
</organism>
<dbReference type="EMBL" id="CP129118">
    <property type="protein sequence ID" value="WOV88218.1"/>
    <property type="molecule type" value="Genomic_DNA"/>
</dbReference>
<evidence type="ECO:0000313" key="2">
    <source>
        <dbReference type="EMBL" id="WOV88218.1"/>
    </source>
</evidence>
<feature type="transmembrane region" description="Helical" evidence="1">
    <location>
        <begin position="6"/>
        <end position="33"/>
    </location>
</feature>
<keyword evidence="1" id="KW-0812">Transmembrane</keyword>
<protein>
    <submittedName>
        <fullName evidence="2">Uncharacterized protein</fullName>
    </submittedName>
</protein>
<gene>
    <name evidence="2" type="ORF">QWT69_03585</name>
</gene>
<evidence type="ECO:0000256" key="1">
    <source>
        <dbReference type="SAM" id="Phobius"/>
    </source>
</evidence>
<keyword evidence="1" id="KW-0472">Membrane</keyword>
<dbReference type="RefSeq" id="WP_317969041.1">
    <property type="nucleotide sequence ID" value="NZ_CP129118.1"/>
</dbReference>
<proteinExistence type="predicted"/>
<evidence type="ECO:0000313" key="3">
    <source>
        <dbReference type="Proteomes" id="UP001303902"/>
    </source>
</evidence>
<name>A0ABZ0L811_9BACL</name>
<sequence>MLGKVAALVLSMIVVICSLTIVWSVGPAVDMLAKYEMEYERSKMYMDEKEVVVRGEVTEQLVLHGGK</sequence>
<reference evidence="2 3" key="1">
    <citation type="submission" date="2023-06" db="EMBL/GenBank/DDBJ databases">
        <title>Sporosarcina sp. nov., isolated from Korean tranditional fermented seafood 'Jeotgal'.</title>
        <authorList>
            <person name="Yang A.I."/>
            <person name="Shin N.-R."/>
        </authorList>
    </citation>
    <scope>NUCLEOTIDE SEQUENCE [LARGE SCALE GENOMIC DNA]</scope>
    <source>
        <strain evidence="2 3">T2O-4</strain>
    </source>
</reference>
<keyword evidence="1" id="KW-1133">Transmembrane helix</keyword>
<keyword evidence="3" id="KW-1185">Reference proteome</keyword>
<accession>A0ABZ0L811</accession>